<reference evidence="2 3" key="1">
    <citation type="submission" date="2014-06" db="EMBL/GenBank/DDBJ databases">
        <title>Functional and comparative genomic analyses of the Drosophila gut microbiota identify candidate symbiosis factors.</title>
        <authorList>
            <person name="Newell P.D."/>
            <person name="Chaston J.M."/>
            <person name="Douglas A.E."/>
        </authorList>
    </citation>
    <scope>NUCLEOTIDE SEQUENCE [LARGE SCALE GENOMIC DNA]</scope>
    <source>
        <strain evidence="2 3">DmCS_006</strain>
    </source>
</reference>
<protein>
    <recommendedName>
        <fullName evidence="4">Secreted protein</fullName>
    </recommendedName>
</protein>
<organism evidence="2 3">
    <name type="scientific">Acetobacter tropicalis</name>
    <dbReference type="NCBI Taxonomy" id="104102"/>
    <lineage>
        <taxon>Bacteria</taxon>
        <taxon>Pseudomonadati</taxon>
        <taxon>Pseudomonadota</taxon>
        <taxon>Alphaproteobacteria</taxon>
        <taxon>Acetobacterales</taxon>
        <taxon>Acetobacteraceae</taxon>
        <taxon>Acetobacter</taxon>
    </lineage>
</organism>
<keyword evidence="3" id="KW-1185">Reference proteome</keyword>
<evidence type="ECO:0000313" key="3">
    <source>
        <dbReference type="Proteomes" id="UP000029448"/>
    </source>
</evidence>
<gene>
    <name evidence="2" type="ORF">AtDm6_0680</name>
</gene>
<feature type="signal peptide" evidence="1">
    <location>
        <begin position="1"/>
        <end position="17"/>
    </location>
</feature>
<accession>A0A094YTZ0</accession>
<keyword evidence="1" id="KW-0732">Signal</keyword>
<sequence length="58" mass="6908">MARLRLFWLFCEQAASAALFFVHSFRAEGRENTAAPPFIFWGDRQPVCWFLPTLRRFQ</sequence>
<dbReference type="EMBL" id="JOKM01000018">
    <property type="protein sequence ID" value="KGB25485.1"/>
    <property type="molecule type" value="Genomic_DNA"/>
</dbReference>
<dbReference type="AlphaFoldDB" id="A0A094YTZ0"/>
<feature type="chain" id="PRO_5001904166" description="Secreted protein" evidence="1">
    <location>
        <begin position="18"/>
        <end position="58"/>
    </location>
</feature>
<name>A0A094YTZ0_9PROT</name>
<evidence type="ECO:0000256" key="1">
    <source>
        <dbReference type="SAM" id="SignalP"/>
    </source>
</evidence>
<evidence type="ECO:0000313" key="2">
    <source>
        <dbReference type="EMBL" id="KGB25485.1"/>
    </source>
</evidence>
<evidence type="ECO:0008006" key="4">
    <source>
        <dbReference type="Google" id="ProtNLM"/>
    </source>
</evidence>
<comment type="caution">
    <text evidence="2">The sequence shown here is derived from an EMBL/GenBank/DDBJ whole genome shotgun (WGS) entry which is preliminary data.</text>
</comment>
<dbReference type="Proteomes" id="UP000029448">
    <property type="component" value="Unassembled WGS sequence"/>
</dbReference>
<proteinExistence type="predicted"/>